<organism evidence="1 2">
    <name type="scientific">Caerostris extrusa</name>
    <name type="common">Bark spider</name>
    <name type="synonym">Caerostris bankana</name>
    <dbReference type="NCBI Taxonomy" id="172846"/>
    <lineage>
        <taxon>Eukaryota</taxon>
        <taxon>Metazoa</taxon>
        <taxon>Ecdysozoa</taxon>
        <taxon>Arthropoda</taxon>
        <taxon>Chelicerata</taxon>
        <taxon>Arachnida</taxon>
        <taxon>Araneae</taxon>
        <taxon>Araneomorphae</taxon>
        <taxon>Entelegynae</taxon>
        <taxon>Araneoidea</taxon>
        <taxon>Araneidae</taxon>
        <taxon>Caerostris</taxon>
    </lineage>
</organism>
<accession>A0AAV4YBI2</accession>
<evidence type="ECO:0000313" key="1">
    <source>
        <dbReference type="EMBL" id="GIZ03351.1"/>
    </source>
</evidence>
<gene>
    <name evidence="1" type="ORF">CEXT_679441</name>
</gene>
<reference evidence="1 2" key="1">
    <citation type="submission" date="2021-06" db="EMBL/GenBank/DDBJ databases">
        <title>Caerostris extrusa draft genome.</title>
        <authorList>
            <person name="Kono N."/>
            <person name="Arakawa K."/>
        </authorList>
    </citation>
    <scope>NUCLEOTIDE SEQUENCE [LARGE SCALE GENOMIC DNA]</scope>
</reference>
<comment type="caution">
    <text evidence="1">The sequence shown here is derived from an EMBL/GenBank/DDBJ whole genome shotgun (WGS) entry which is preliminary data.</text>
</comment>
<proteinExistence type="predicted"/>
<dbReference type="Proteomes" id="UP001054945">
    <property type="component" value="Unassembled WGS sequence"/>
</dbReference>
<protein>
    <submittedName>
        <fullName evidence="1">Uncharacterized protein</fullName>
    </submittedName>
</protein>
<keyword evidence="2" id="KW-1185">Reference proteome</keyword>
<dbReference type="EMBL" id="BPLR01018936">
    <property type="protein sequence ID" value="GIZ03351.1"/>
    <property type="molecule type" value="Genomic_DNA"/>
</dbReference>
<name>A0AAV4YBI2_CAEEX</name>
<sequence>MACILIISDATHLTSSPERLAIHSIFTESRAFLWARGTNASPKRDPPLCAQAPSISLINSYLQPATGAFKSDRPCLHFRRLPLSKSKLSVGAKLTSLNFTPELMNNIRNREAKVVDGG</sequence>
<dbReference type="AlphaFoldDB" id="A0AAV4YBI2"/>
<evidence type="ECO:0000313" key="2">
    <source>
        <dbReference type="Proteomes" id="UP001054945"/>
    </source>
</evidence>